<keyword evidence="3" id="KW-1185">Reference proteome</keyword>
<dbReference type="PROSITE" id="PS50835">
    <property type="entry name" value="IG_LIKE"/>
    <property type="match status" value="1"/>
</dbReference>
<dbReference type="AlphaFoldDB" id="A0A3Q2YSS9"/>
<dbReference type="PANTHER" id="PTHR46013">
    <property type="entry name" value="VASCULAR CELL ADHESION MOLECULE 1"/>
    <property type="match status" value="1"/>
</dbReference>
<reference evidence="2" key="2">
    <citation type="submission" date="2025-09" db="UniProtKB">
        <authorList>
            <consortium name="Ensembl"/>
        </authorList>
    </citation>
    <scope>IDENTIFICATION</scope>
</reference>
<feature type="domain" description="Ig-like" evidence="1">
    <location>
        <begin position="208"/>
        <end position="283"/>
    </location>
</feature>
<dbReference type="InterPro" id="IPR036179">
    <property type="entry name" value="Ig-like_dom_sf"/>
</dbReference>
<sequence>MQTCVVIHKLSTRPFIPRQTQSYTCSCIHPHTHAYTHAQAYSYKNPNTKTLWFTKERDRQPEDLRSDPQYAGRLHGDCHGNWCTLSIAELRASDSGVYKFRFVTNRLSGGSYTVTPGVSLTVTAHLAVITYAVVAVQWHTPDEQSLSCVSKCSLGSSTSYIWYENGEEVPDENFKVYTPTSGSKNSYSCAIKGHRQLASPPMYALRAPSVSLSDSGDILEGAPLNLSCISDSSFAEHRWYKQIRPSRRQIMTSGPVLVFRSIKSSDSAEYFCTVDNELGKKTSEPVVIDVKCEFSGTLTYVSVVFWGDLSKTVQVSFRHKNLRKTEENHRWKRDIYLQDYSRCSKTGTSY</sequence>
<dbReference type="PANTHER" id="PTHR46013:SF4">
    <property type="entry name" value="B-CELL RECEPTOR CD22-RELATED"/>
    <property type="match status" value="1"/>
</dbReference>
<evidence type="ECO:0000313" key="2">
    <source>
        <dbReference type="Ensembl" id="ENSHCOP00000016597.1"/>
    </source>
</evidence>
<dbReference type="SMART" id="SM00409">
    <property type="entry name" value="IG"/>
    <property type="match status" value="2"/>
</dbReference>
<protein>
    <recommendedName>
        <fullName evidence="1">Ig-like domain-containing protein</fullName>
    </recommendedName>
</protein>
<reference evidence="2" key="1">
    <citation type="submission" date="2025-08" db="UniProtKB">
        <authorList>
            <consortium name="Ensembl"/>
        </authorList>
    </citation>
    <scope>IDENTIFICATION</scope>
</reference>
<dbReference type="InterPro" id="IPR003599">
    <property type="entry name" value="Ig_sub"/>
</dbReference>
<dbReference type="Ensembl" id="ENSHCOT00000028541.1">
    <property type="protein sequence ID" value="ENSHCOP00000016597.1"/>
    <property type="gene ID" value="ENSHCOG00000020363.1"/>
</dbReference>
<name>A0A3Q2YSS9_HIPCM</name>
<dbReference type="InterPro" id="IPR007110">
    <property type="entry name" value="Ig-like_dom"/>
</dbReference>
<dbReference type="Proteomes" id="UP000264820">
    <property type="component" value="Unplaced"/>
</dbReference>
<accession>A0A3Q2YSS9</accession>
<evidence type="ECO:0000259" key="1">
    <source>
        <dbReference type="PROSITE" id="PS50835"/>
    </source>
</evidence>
<dbReference type="OMA" id="THEYEGM"/>
<organism evidence="2 3">
    <name type="scientific">Hippocampus comes</name>
    <name type="common">Tiger tail seahorse</name>
    <dbReference type="NCBI Taxonomy" id="109280"/>
    <lineage>
        <taxon>Eukaryota</taxon>
        <taxon>Metazoa</taxon>
        <taxon>Chordata</taxon>
        <taxon>Craniata</taxon>
        <taxon>Vertebrata</taxon>
        <taxon>Euteleostomi</taxon>
        <taxon>Actinopterygii</taxon>
        <taxon>Neopterygii</taxon>
        <taxon>Teleostei</taxon>
        <taxon>Neoteleostei</taxon>
        <taxon>Acanthomorphata</taxon>
        <taxon>Syngnathiaria</taxon>
        <taxon>Syngnathiformes</taxon>
        <taxon>Syngnathoidei</taxon>
        <taxon>Syngnathidae</taxon>
        <taxon>Hippocampus</taxon>
    </lineage>
</organism>
<dbReference type="InterPro" id="IPR013783">
    <property type="entry name" value="Ig-like_fold"/>
</dbReference>
<dbReference type="GeneTree" id="ENSGT01120000272148"/>
<dbReference type="SUPFAM" id="SSF48726">
    <property type="entry name" value="Immunoglobulin"/>
    <property type="match status" value="3"/>
</dbReference>
<evidence type="ECO:0000313" key="3">
    <source>
        <dbReference type="Proteomes" id="UP000264820"/>
    </source>
</evidence>
<dbReference type="Gene3D" id="2.60.40.10">
    <property type="entry name" value="Immunoglobulins"/>
    <property type="match status" value="2"/>
</dbReference>
<proteinExistence type="predicted"/>